<name>A0A1F6T3M5_9PROT</name>
<dbReference type="GO" id="GO:0000976">
    <property type="term" value="F:transcription cis-regulatory region binding"/>
    <property type="evidence" value="ECO:0007669"/>
    <property type="project" value="TreeGrafter"/>
</dbReference>
<dbReference type="InterPro" id="IPR043135">
    <property type="entry name" value="Fur_C"/>
</dbReference>
<dbReference type="NCBIfam" id="NF006999">
    <property type="entry name" value="PRK09462.1"/>
    <property type="match status" value="1"/>
</dbReference>
<dbReference type="AlphaFoldDB" id="A0A1F6T3M5"/>
<feature type="binding site" evidence="14">
    <location>
        <position position="96"/>
    </location>
    <ligand>
        <name>Fe cation</name>
        <dbReference type="ChEBI" id="CHEBI:24875"/>
    </ligand>
</feature>
<feature type="binding site" evidence="14">
    <location>
        <position position="117"/>
    </location>
    <ligand>
        <name>Fe cation</name>
        <dbReference type="ChEBI" id="CHEBI:24875"/>
    </ligand>
</feature>
<comment type="caution">
    <text evidence="16">The sequence shown here is derived from an EMBL/GenBank/DDBJ whole genome shotgun (WGS) entry which is preliminary data.</text>
</comment>
<evidence type="ECO:0000313" key="16">
    <source>
        <dbReference type="EMBL" id="OGI39758.1"/>
    </source>
</evidence>
<evidence type="ECO:0000256" key="3">
    <source>
        <dbReference type="ARBA" id="ARBA00011738"/>
    </source>
</evidence>
<comment type="cofactor">
    <cofactor evidence="14">
        <name>Mn(2+)</name>
        <dbReference type="ChEBI" id="CHEBI:29035"/>
    </cofactor>
    <cofactor evidence="14">
        <name>Fe(2+)</name>
        <dbReference type="ChEBI" id="CHEBI:29033"/>
    </cofactor>
    <text evidence="14">Binds 1 Mn(2+) or Fe(2+) ion per subunit.</text>
</comment>
<dbReference type="CDD" id="cd07153">
    <property type="entry name" value="Fur_like"/>
    <property type="match status" value="1"/>
</dbReference>
<dbReference type="InterPro" id="IPR036390">
    <property type="entry name" value="WH_DNA-bd_sf"/>
</dbReference>
<dbReference type="STRING" id="1817756.A2140_06540"/>
<dbReference type="Gene3D" id="3.30.1490.190">
    <property type="match status" value="1"/>
</dbReference>
<dbReference type="GO" id="GO:0045892">
    <property type="term" value="P:negative regulation of DNA-templated transcription"/>
    <property type="evidence" value="ECO:0007669"/>
    <property type="project" value="TreeGrafter"/>
</dbReference>
<feature type="binding site" evidence="13">
    <location>
        <position position="142"/>
    </location>
    <ligand>
        <name>Zn(2+)</name>
        <dbReference type="ChEBI" id="CHEBI:29105"/>
    </ligand>
</feature>
<feature type="binding site" evidence="13">
    <location>
        <position position="105"/>
    </location>
    <ligand>
        <name>Zn(2+)</name>
        <dbReference type="ChEBI" id="CHEBI:29105"/>
    </ligand>
</feature>
<keyword evidence="9 14" id="KW-0408">Iron</keyword>
<evidence type="ECO:0000313" key="17">
    <source>
        <dbReference type="Proteomes" id="UP000178379"/>
    </source>
</evidence>
<reference evidence="16 17" key="1">
    <citation type="journal article" date="2016" name="Nat. Commun.">
        <title>Thousands of microbial genomes shed light on interconnected biogeochemical processes in an aquifer system.</title>
        <authorList>
            <person name="Anantharaman K."/>
            <person name="Brown C.T."/>
            <person name="Hug L.A."/>
            <person name="Sharon I."/>
            <person name="Castelle C.J."/>
            <person name="Probst A.J."/>
            <person name="Thomas B.C."/>
            <person name="Singh A."/>
            <person name="Wilkins M.J."/>
            <person name="Karaoz U."/>
            <person name="Brodie E.L."/>
            <person name="Williams K.H."/>
            <person name="Hubbard S.S."/>
            <person name="Banfield J.F."/>
        </authorList>
    </citation>
    <scope>NUCLEOTIDE SEQUENCE [LARGE SCALE GENOMIC DNA]</scope>
</reference>
<evidence type="ECO:0000256" key="14">
    <source>
        <dbReference type="PIRSR" id="PIRSR602481-2"/>
    </source>
</evidence>
<evidence type="ECO:0000256" key="12">
    <source>
        <dbReference type="ARBA" id="ARBA00023163"/>
    </source>
</evidence>
<dbReference type="InterPro" id="IPR002481">
    <property type="entry name" value="FUR"/>
</dbReference>
<dbReference type="Gene3D" id="1.10.10.10">
    <property type="entry name" value="Winged helix-like DNA-binding domain superfamily/Winged helix DNA-binding domain"/>
    <property type="match status" value="1"/>
</dbReference>
<dbReference type="PANTHER" id="PTHR33202:SF2">
    <property type="entry name" value="FERRIC UPTAKE REGULATION PROTEIN"/>
    <property type="match status" value="1"/>
</dbReference>
<dbReference type="GO" id="GO:0005829">
    <property type="term" value="C:cytosol"/>
    <property type="evidence" value="ECO:0007669"/>
    <property type="project" value="TreeGrafter"/>
</dbReference>
<evidence type="ECO:0000256" key="9">
    <source>
        <dbReference type="ARBA" id="ARBA00023004"/>
    </source>
</evidence>
<comment type="cofactor">
    <cofactor evidence="13">
        <name>Zn(2+)</name>
        <dbReference type="ChEBI" id="CHEBI:29105"/>
    </cofactor>
    <text evidence="13">Binds 1 zinc ion per subunit.</text>
</comment>
<evidence type="ECO:0000256" key="10">
    <source>
        <dbReference type="ARBA" id="ARBA00023015"/>
    </source>
</evidence>
<keyword evidence="10 15" id="KW-0805">Transcription regulation</keyword>
<dbReference type="Pfam" id="PF01475">
    <property type="entry name" value="FUR"/>
    <property type="match status" value="1"/>
</dbReference>
<comment type="subcellular location">
    <subcellularLocation>
        <location evidence="1 15">Cytoplasm</location>
    </subcellularLocation>
</comment>
<protein>
    <recommendedName>
        <fullName evidence="4 15">Ferric uptake regulation protein</fullName>
    </recommendedName>
</protein>
<keyword evidence="7 13" id="KW-0479">Metal-binding</keyword>
<dbReference type="FunFam" id="3.30.1490.190:FF:000001">
    <property type="entry name" value="Ferric uptake regulation protein"/>
    <property type="match status" value="1"/>
</dbReference>
<dbReference type="InterPro" id="IPR036388">
    <property type="entry name" value="WH-like_DNA-bd_sf"/>
</dbReference>
<comment type="subunit">
    <text evidence="3 15">Homodimer.</text>
</comment>
<dbReference type="GO" id="GO:0003700">
    <property type="term" value="F:DNA-binding transcription factor activity"/>
    <property type="evidence" value="ECO:0007669"/>
    <property type="project" value="UniProtKB-UniRule"/>
</dbReference>
<dbReference type="GO" id="GO:0008270">
    <property type="term" value="F:zinc ion binding"/>
    <property type="evidence" value="ECO:0007669"/>
    <property type="project" value="TreeGrafter"/>
</dbReference>
<keyword evidence="5 15" id="KW-0963">Cytoplasm</keyword>
<keyword evidence="12 15" id="KW-0804">Transcription</keyword>
<feature type="binding site" evidence="14">
    <location>
        <position position="98"/>
    </location>
    <ligand>
        <name>Fe cation</name>
        <dbReference type="ChEBI" id="CHEBI:24875"/>
    </ligand>
</feature>
<keyword evidence="11 15" id="KW-0238">DNA-binding</keyword>
<evidence type="ECO:0000256" key="2">
    <source>
        <dbReference type="ARBA" id="ARBA00007957"/>
    </source>
</evidence>
<feature type="binding site" evidence="13">
    <location>
        <position position="102"/>
    </location>
    <ligand>
        <name>Zn(2+)</name>
        <dbReference type="ChEBI" id="CHEBI:29105"/>
    </ligand>
</feature>
<dbReference type="EMBL" id="MFSQ01000085">
    <property type="protein sequence ID" value="OGI39758.1"/>
    <property type="molecule type" value="Genomic_DNA"/>
</dbReference>
<feature type="binding site" evidence="14">
    <location>
        <position position="134"/>
    </location>
    <ligand>
        <name>Fe cation</name>
        <dbReference type="ChEBI" id="CHEBI:24875"/>
    </ligand>
</feature>
<evidence type="ECO:0000256" key="7">
    <source>
        <dbReference type="ARBA" id="ARBA00022723"/>
    </source>
</evidence>
<keyword evidence="6 15" id="KW-0678">Repressor</keyword>
<dbReference type="GO" id="GO:1900705">
    <property type="term" value="P:negative regulation of siderophore biosynthetic process"/>
    <property type="evidence" value="ECO:0007669"/>
    <property type="project" value="TreeGrafter"/>
</dbReference>
<comment type="similarity">
    <text evidence="2 15">Belongs to the Fur family.</text>
</comment>
<accession>A0A1F6T3M5</accession>
<dbReference type="PANTHER" id="PTHR33202">
    <property type="entry name" value="ZINC UPTAKE REGULATION PROTEIN"/>
    <property type="match status" value="1"/>
</dbReference>
<evidence type="ECO:0000256" key="11">
    <source>
        <dbReference type="ARBA" id="ARBA00023125"/>
    </source>
</evidence>
<evidence type="ECO:0000256" key="8">
    <source>
        <dbReference type="ARBA" id="ARBA00022833"/>
    </source>
</evidence>
<evidence type="ECO:0000256" key="5">
    <source>
        <dbReference type="ARBA" id="ARBA00022490"/>
    </source>
</evidence>
<evidence type="ECO:0000256" key="15">
    <source>
        <dbReference type="RuleBase" id="RU364037"/>
    </source>
</evidence>
<evidence type="ECO:0000256" key="4">
    <source>
        <dbReference type="ARBA" id="ARBA00020910"/>
    </source>
</evidence>
<dbReference type="FunFam" id="1.10.10.10:FF:000007">
    <property type="entry name" value="Ferric uptake regulation protein"/>
    <property type="match status" value="1"/>
</dbReference>
<sequence length="154" mass="17483">MATNTRTPKAEEGTQELHRAGLKATHPRLKILHMLESGEHPHLSAEEVYQRLHESGEEVGLATVYRVLTQFVEAGLVIRHHFEGDRMVFEINGGSHHDHMVCVHCGKVFEFHDPAIEDRQRQVAERAGFVMDEHALYLYGVCEGMKKNGKCSKK</sequence>
<evidence type="ECO:0000256" key="1">
    <source>
        <dbReference type="ARBA" id="ARBA00004496"/>
    </source>
</evidence>
<keyword evidence="8 13" id="KW-0862">Zinc</keyword>
<evidence type="ECO:0000256" key="6">
    <source>
        <dbReference type="ARBA" id="ARBA00022491"/>
    </source>
</evidence>
<organism evidence="16 17">
    <name type="scientific">Candidatus Muproteobacteria bacterium RBG_16_62_13</name>
    <dbReference type="NCBI Taxonomy" id="1817756"/>
    <lineage>
        <taxon>Bacteria</taxon>
        <taxon>Pseudomonadati</taxon>
        <taxon>Pseudomonadota</taxon>
        <taxon>Candidatus Muproteobacteria</taxon>
    </lineage>
</organism>
<evidence type="ECO:0000256" key="13">
    <source>
        <dbReference type="PIRSR" id="PIRSR602481-1"/>
    </source>
</evidence>
<dbReference type="Proteomes" id="UP000178379">
    <property type="component" value="Unassembled WGS sequence"/>
</dbReference>
<proteinExistence type="inferred from homology"/>
<dbReference type="SUPFAM" id="SSF46785">
    <property type="entry name" value="Winged helix' DNA-binding domain"/>
    <property type="match status" value="1"/>
</dbReference>
<gene>
    <name evidence="15" type="primary">fur</name>
    <name evidence="16" type="ORF">A2140_06540</name>
</gene>